<proteinExistence type="predicted"/>
<gene>
    <name evidence="1" type="ORF">M9B40_03730</name>
</gene>
<organism evidence="1 2">
    <name type="scientific">SAR86 cluster bacterium</name>
    <dbReference type="NCBI Taxonomy" id="2030880"/>
    <lineage>
        <taxon>Bacteria</taxon>
        <taxon>Pseudomonadati</taxon>
        <taxon>Pseudomonadota</taxon>
        <taxon>Gammaproteobacteria</taxon>
        <taxon>SAR86 cluster</taxon>
    </lineage>
</organism>
<dbReference type="PROSITE" id="PS51257">
    <property type="entry name" value="PROKAR_LIPOPROTEIN"/>
    <property type="match status" value="1"/>
</dbReference>
<dbReference type="EMBL" id="CP097966">
    <property type="protein sequence ID" value="URQ62845.1"/>
    <property type="molecule type" value="Genomic_DNA"/>
</dbReference>
<evidence type="ECO:0000313" key="1">
    <source>
        <dbReference type="EMBL" id="URQ62845.1"/>
    </source>
</evidence>
<protein>
    <recommendedName>
        <fullName evidence="3">DUF4136 domain-containing protein</fullName>
    </recommendedName>
</protein>
<dbReference type="Proteomes" id="UP001056381">
    <property type="component" value="Chromosome"/>
</dbReference>
<reference evidence="1" key="1">
    <citation type="submission" date="2022-05" db="EMBL/GenBank/DDBJ databases">
        <title>Single-amplified genomics reveal most streamlined microbe among free-living bacteria.</title>
        <authorList>
            <person name="Roda-Garcia J."/>
            <person name="Haro-Moreno J.M."/>
            <person name="Rodriguez-Valera F."/>
            <person name="Almagro-Moreno S."/>
            <person name="Lopez-Perez M."/>
        </authorList>
    </citation>
    <scope>NUCLEOTIDE SEQUENCE</scope>
    <source>
        <strain evidence="1">TMED112-D2-2</strain>
    </source>
</reference>
<sequence length="173" mass="19877">MLRKILTIIFLATLGGCSSNPVSTERLSDFDIQDYSTFQVSAFAQSDDVRVSPFTSELLEVELADELQALGLSLSEEAEIAFKVSLSIDEDTFRSSRFYARRGAYYPYYDPFYNDFYNDLDRSFLRVTAYSVETGKTLWTGIRPIKNVRNELRLSEEEVSKYIDSFMLELLNS</sequence>
<keyword evidence="2" id="KW-1185">Reference proteome</keyword>
<accession>A0A9Q8TZ22</accession>
<name>A0A9Q8TZ22_9GAMM</name>
<evidence type="ECO:0000313" key="2">
    <source>
        <dbReference type="Proteomes" id="UP001056381"/>
    </source>
</evidence>
<dbReference type="AlphaFoldDB" id="A0A9Q8TZ22"/>
<dbReference type="Gene3D" id="3.30.160.670">
    <property type="match status" value="1"/>
</dbReference>
<evidence type="ECO:0008006" key="3">
    <source>
        <dbReference type="Google" id="ProtNLM"/>
    </source>
</evidence>